<dbReference type="Proteomes" id="UP000886384">
    <property type="component" value="Unassembled WGS sequence"/>
</dbReference>
<dbReference type="GO" id="GO:0016757">
    <property type="term" value="F:glycosyltransferase activity"/>
    <property type="evidence" value="ECO:0007669"/>
    <property type="project" value="InterPro"/>
</dbReference>
<name>A0A7C1ZX47_9GAMM</name>
<proteinExistence type="predicted"/>
<evidence type="ECO:0000313" key="3">
    <source>
        <dbReference type="EMBL" id="HEC74990.1"/>
    </source>
</evidence>
<dbReference type="InterPro" id="IPR001296">
    <property type="entry name" value="Glyco_trans_1"/>
</dbReference>
<dbReference type="InterPro" id="IPR028098">
    <property type="entry name" value="Glyco_trans_4-like_N"/>
</dbReference>
<protein>
    <submittedName>
        <fullName evidence="3">Glycosyltransferase</fullName>
    </submittedName>
</protein>
<dbReference type="CDD" id="cd03811">
    <property type="entry name" value="GT4_GT28_WabH-like"/>
    <property type="match status" value="1"/>
</dbReference>
<dbReference type="SUPFAM" id="SSF53756">
    <property type="entry name" value="UDP-Glycosyltransferase/glycogen phosphorylase"/>
    <property type="match status" value="1"/>
</dbReference>
<dbReference type="GO" id="GO:1901135">
    <property type="term" value="P:carbohydrate derivative metabolic process"/>
    <property type="evidence" value="ECO:0007669"/>
    <property type="project" value="UniProtKB-ARBA"/>
</dbReference>
<comment type="caution">
    <text evidence="3">The sequence shown here is derived from an EMBL/GenBank/DDBJ whole genome shotgun (WGS) entry which is preliminary data.</text>
</comment>
<dbReference type="AlphaFoldDB" id="A0A7C1ZX47"/>
<organism evidence="3">
    <name type="scientific">Methylophaga aminisulfidivorans</name>
    <dbReference type="NCBI Taxonomy" id="230105"/>
    <lineage>
        <taxon>Bacteria</taxon>
        <taxon>Pseudomonadati</taxon>
        <taxon>Pseudomonadota</taxon>
        <taxon>Gammaproteobacteria</taxon>
        <taxon>Thiotrichales</taxon>
        <taxon>Piscirickettsiaceae</taxon>
        <taxon>Methylophaga</taxon>
    </lineage>
</organism>
<reference evidence="3" key="1">
    <citation type="journal article" date="2020" name="mSystems">
        <title>Genome- and Community-Level Interaction Insights into Carbon Utilization and Element Cycling Functions of Hydrothermarchaeota in Hydrothermal Sediment.</title>
        <authorList>
            <person name="Zhou Z."/>
            <person name="Liu Y."/>
            <person name="Xu W."/>
            <person name="Pan J."/>
            <person name="Luo Z.H."/>
            <person name="Li M."/>
        </authorList>
    </citation>
    <scope>NUCLEOTIDE SEQUENCE [LARGE SCALE GENOMIC DNA]</scope>
    <source>
        <strain evidence="3">HyVt-380</strain>
    </source>
</reference>
<evidence type="ECO:0000259" key="2">
    <source>
        <dbReference type="Pfam" id="PF13439"/>
    </source>
</evidence>
<sequence length="371" mass="42105">MVANKKRQILQICHSYSPPFLDCARQYATLFKKTEFAVTTVFLTGKADESLVEHTDSDHVIFLETPTKKLKGLKRKLIKRIRSLCADKSFELCIAHRTKPTYLALLATKLPVISVHHAFGDFERWGRRLFINFFVERLLLVGVSNAVRNDIKHFLPQWPDDKIQTIYNHININNSKNKLLQRSEARQRLSLNEDVFIMANVGRLHPDKDQKTLISAFCSALPELPANTQLLIFGKGKLEGDLKQLVLELEIQQNVKFMGHVKDVKYYFKAFDLFILTSDKEPFGMVLLEALVAGLPIISSDCGGAKEVVETTGTLFPFADEEALSGKLIDAVNCVASNETVSSYVKLKETFSDEAVTELFWDMDFIKKTLD</sequence>
<gene>
    <name evidence="3" type="ORF">ENI26_11570</name>
</gene>
<accession>A0A7C1ZX47</accession>
<feature type="domain" description="Glycosyl transferase family 1" evidence="1">
    <location>
        <begin position="182"/>
        <end position="340"/>
    </location>
</feature>
<dbReference type="PANTHER" id="PTHR12526">
    <property type="entry name" value="GLYCOSYLTRANSFERASE"/>
    <property type="match status" value="1"/>
</dbReference>
<dbReference type="EMBL" id="DRHY01000260">
    <property type="protein sequence ID" value="HEC74990.1"/>
    <property type="molecule type" value="Genomic_DNA"/>
</dbReference>
<dbReference type="Gene3D" id="3.40.50.2000">
    <property type="entry name" value="Glycogen Phosphorylase B"/>
    <property type="match status" value="2"/>
</dbReference>
<dbReference type="Pfam" id="PF13439">
    <property type="entry name" value="Glyco_transf_4"/>
    <property type="match status" value="1"/>
</dbReference>
<dbReference type="PANTHER" id="PTHR12526:SF637">
    <property type="entry name" value="GLYCOSYLTRANSFERASE EPSF-RELATED"/>
    <property type="match status" value="1"/>
</dbReference>
<feature type="domain" description="Glycosyltransferase subfamily 4-like N-terminal" evidence="2">
    <location>
        <begin position="44"/>
        <end position="172"/>
    </location>
</feature>
<evidence type="ECO:0000259" key="1">
    <source>
        <dbReference type="Pfam" id="PF00534"/>
    </source>
</evidence>
<dbReference type="Pfam" id="PF00534">
    <property type="entry name" value="Glycos_transf_1"/>
    <property type="match status" value="1"/>
</dbReference>